<protein>
    <submittedName>
        <fullName evidence="1">Uncharacterized protein</fullName>
    </submittedName>
</protein>
<sequence length="255" mass="28382">MNLVPLQALANSVEAKEEDVLDASDEAVAAAAVVQEKQTITAPVSTHHVIRQRYEEKRQTHVVVERPKATPSFAISGVEGRLGGTCPDVSKQFTLPNFDRVNWKYGKRQLGDGGNLYIARSGNLVHGRIGPSMESLSGYMMYEVDHENSISRVTNVEMMECVKNTNVAQAGGHGKEERMHVGESRLNAGLRTTRYGYNCFAWFVERASSQVYVPGINEWMQGIFDSTQRREEEVGARATGVVFVPVPDPNWKLRK</sequence>
<evidence type="ECO:0000313" key="1">
    <source>
        <dbReference type="EMBL" id="CAL1413450.1"/>
    </source>
</evidence>
<dbReference type="AlphaFoldDB" id="A0AAV2GVW7"/>
<name>A0AAV2GVW7_9ROSI</name>
<proteinExistence type="predicted"/>
<keyword evidence="2" id="KW-1185">Reference proteome</keyword>
<organism evidence="1 2">
    <name type="scientific">Linum trigynum</name>
    <dbReference type="NCBI Taxonomy" id="586398"/>
    <lineage>
        <taxon>Eukaryota</taxon>
        <taxon>Viridiplantae</taxon>
        <taxon>Streptophyta</taxon>
        <taxon>Embryophyta</taxon>
        <taxon>Tracheophyta</taxon>
        <taxon>Spermatophyta</taxon>
        <taxon>Magnoliopsida</taxon>
        <taxon>eudicotyledons</taxon>
        <taxon>Gunneridae</taxon>
        <taxon>Pentapetalae</taxon>
        <taxon>rosids</taxon>
        <taxon>fabids</taxon>
        <taxon>Malpighiales</taxon>
        <taxon>Linaceae</taxon>
        <taxon>Linum</taxon>
    </lineage>
</organism>
<evidence type="ECO:0000313" key="2">
    <source>
        <dbReference type="Proteomes" id="UP001497516"/>
    </source>
</evidence>
<accession>A0AAV2GVW7</accession>
<dbReference type="EMBL" id="OZ034822">
    <property type="protein sequence ID" value="CAL1413450.1"/>
    <property type="molecule type" value="Genomic_DNA"/>
</dbReference>
<reference evidence="1 2" key="1">
    <citation type="submission" date="2024-04" db="EMBL/GenBank/DDBJ databases">
        <authorList>
            <person name="Fracassetti M."/>
        </authorList>
    </citation>
    <scope>NUCLEOTIDE SEQUENCE [LARGE SCALE GENOMIC DNA]</scope>
</reference>
<gene>
    <name evidence="1" type="ORF">LTRI10_LOCUS52683</name>
</gene>
<dbReference type="Proteomes" id="UP001497516">
    <property type="component" value="Chromosome 9"/>
</dbReference>